<protein>
    <submittedName>
        <fullName evidence="2">Uncharacterized protein</fullName>
    </submittedName>
</protein>
<evidence type="ECO:0000313" key="3">
    <source>
        <dbReference type="Proteomes" id="UP001381174"/>
    </source>
</evidence>
<organism evidence="2 3">
    <name type="scientific">Fulvimonas yonginensis</name>
    <dbReference type="NCBI Taxonomy" id="1495200"/>
    <lineage>
        <taxon>Bacteria</taxon>
        <taxon>Pseudomonadati</taxon>
        <taxon>Pseudomonadota</taxon>
        <taxon>Gammaproteobacteria</taxon>
        <taxon>Lysobacterales</taxon>
        <taxon>Rhodanobacteraceae</taxon>
        <taxon>Fulvimonas</taxon>
    </lineage>
</organism>
<dbReference type="EMBL" id="JBBBNY010000007">
    <property type="protein sequence ID" value="MEI7037217.1"/>
    <property type="molecule type" value="Genomic_DNA"/>
</dbReference>
<keyword evidence="1" id="KW-1133">Transmembrane helix</keyword>
<dbReference type="Proteomes" id="UP001381174">
    <property type="component" value="Unassembled WGS sequence"/>
</dbReference>
<evidence type="ECO:0000256" key="1">
    <source>
        <dbReference type="SAM" id="Phobius"/>
    </source>
</evidence>
<keyword evidence="1" id="KW-0812">Transmembrane</keyword>
<gene>
    <name evidence="2" type="ORF">WAT24_10655</name>
</gene>
<accession>A0ABU8JDX9</accession>
<dbReference type="PROSITE" id="PS51257">
    <property type="entry name" value="PROKAR_LIPOPROTEIN"/>
    <property type="match status" value="1"/>
</dbReference>
<feature type="transmembrane region" description="Helical" evidence="1">
    <location>
        <begin position="59"/>
        <end position="85"/>
    </location>
</feature>
<sequence>MRLSRIEKQVIVAAGVVACLIGALAGYGALSRALEDQFHGGVLDEDRVGVLWRNAWDTLAAFIEAATVAWSALGFLPVGLSRLLFRRGG</sequence>
<dbReference type="RefSeq" id="WP_336807849.1">
    <property type="nucleotide sequence ID" value="NZ_JBBBNY010000007.1"/>
</dbReference>
<comment type="caution">
    <text evidence="2">The sequence shown here is derived from an EMBL/GenBank/DDBJ whole genome shotgun (WGS) entry which is preliminary data.</text>
</comment>
<evidence type="ECO:0000313" key="2">
    <source>
        <dbReference type="EMBL" id="MEI7037217.1"/>
    </source>
</evidence>
<reference evidence="2 3" key="1">
    <citation type="journal article" date="2014" name="Int. J. Syst. Evol. Microbiol.">
        <title>Fulvimonas yonginensis sp. nov., isolated from greenhouse soil, and emended description of the genus Fulvimonas.</title>
        <authorList>
            <person name="Ahn J.H."/>
            <person name="Kim S.J."/>
            <person name="Weon H.Y."/>
            <person name="Hong S.B."/>
            <person name="Seok S.J."/>
            <person name="Kwon S.W."/>
        </authorList>
    </citation>
    <scope>NUCLEOTIDE SEQUENCE [LARGE SCALE GENOMIC DNA]</scope>
    <source>
        <strain evidence="2 3">KACC 16952</strain>
    </source>
</reference>
<proteinExistence type="predicted"/>
<name>A0ABU8JDX9_9GAMM</name>
<keyword evidence="3" id="KW-1185">Reference proteome</keyword>
<keyword evidence="1" id="KW-0472">Membrane</keyword>